<feature type="domain" description="F-box associated beta-propeller type 1" evidence="1">
    <location>
        <begin position="115"/>
        <end position="349"/>
    </location>
</feature>
<dbReference type="InterPro" id="IPR017451">
    <property type="entry name" value="F-box-assoc_interact_dom"/>
</dbReference>
<accession>A0A075TRZ8</accession>
<dbReference type="InterPro" id="IPR036047">
    <property type="entry name" value="F-box-like_dom_sf"/>
</dbReference>
<dbReference type="InterPro" id="IPR050796">
    <property type="entry name" value="SCF_F-box_component"/>
</dbReference>
<organism evidence="2">
    <name type="scientific">Solanum pimpinellifolium</name>
    <name type="common">Currant tomato</name>
    <name type="synonym">Lycopersicon pimpinellifolium</name>
    <dbReference type="NCBI Taxonomy" id="4084"/>
    <lineage>
        <taxon>Eukaryota</taxon>
        <taxon>Viridiplantae</taxon>
        <taxon>Streptophyta</taxon>
        <taxon>Embryophyta</taxon>
        <taxon>Tracheophyta</taxon>
        <taxon>Spermatophyta</taxon>
        <taxon>Magnoliopsida</taxon>
        <taxon>eudicotyledons</taxon>
        <taxon>Gunneridae</taxon>
        <taxon>Pentapetalae</taxon>
        <taxon>asterids</taxon>
        <taxon>lamiids</taxon>
        <taxon>Solanales</taxon>
        <taxon>Solanaceae</taxon>
        <taxon>Solanoideae</taxon>
        <taxon>Solaneae</taxon>
        <taxon>Solanum</taxon>
        <taxon>Solanum subgen. Lycopersicon</taxon>
    </lineage>
</organism>
<name>A0A075TRZ8_SOLPI</name>
<dbReference type="SUPFAM" id="SSF81383">
    <property type="entry name" value="F-box domain"/>
    <property type="match status" value="1"/>
</dbReference>
<protein>
    <submittedName>
        <fullName evidence="2">S-locus F-box protein type-12</fullName>
    </submittedName>
</protein>
<dbReference type="PANTHER" id="PTHR31672:SF13">
    <property type="entry name" value="F-BOX PROTEIN CPR30-LIKE"/>
    <property type="match status" value="1"/>
</dbReference>
<dbReference type="Pfam" id="PF07734">
    <property type="entry name" value="FBA_1"/>
    <property type="match status" value="1"/>
</dbReference>
<dbReference type="NCBIfam" id="TIGR01640">
    <property type="entry name" value="F_box_assoc_1"/>
    <property type="match status" value="1"/>
</dbReference>
<evidence type="ECO:0000313" key="2">
    <source>
        <dbReference type="EMBL" id="AIG62940.1"/>
    </source>
</evidence>
<dbReference type="EMBL" id="KJ814878">
    <property type="protein sequence ID" value="AIG62940.1"/>
    <property type="molecule type" value="mRNA"/>
</dbReference>
<dbReference type="InterPro" id="IPR006527">
    <property type="entry name" value="F-box-assoc_dom_typ1"/>
</dbReference>
<proteinExistence type="evidence at transcript level"/>
<reference evidence="2" key="1">
    <citation type="submission" date="2014-04" db="EMBL/GenBank/DDBJ databases">
        <title>Control of interspecific reproductive barriers in tomato.</title>
        <authorList>
            <person name="Guo H."/>
            <person name="Li M."/>
            <person name="Xu C."/>
            <person name="Li Q."/>
            <person name="Zhang Y."/>
            <person name="Xue Y."/>
        </authorList>
    </citation>
    <scope>NUCLEOTIDE SEQUENCE</scope>
    <source>
        <strain evidence="2">LA1589</strain>
        <tissue evidence="2">Pollen</tissue>
    </source>
</reference>
<dbReference type="AlphaFoldDB" id="A0A075TRZ8"/>
<dbReference type="PANTHER" id="PTHR31672">
    <property type="entry name" value="BNACNNG10540D PROTEIN"/>
    <property type="match status" value="1"/>
</dbReference>
<gene>
    <name evidence="2" type="primary">SLF12</name>
</gene>
<evidence type="ECO:0000259" key="1">
    <source>
        <dbReference type="Pfam" id="PF07734"/>
    </source>
</evidence>
<sequence>MMNGTIKKLSEDVEIYIFFKLPMKSIMRFKCVTKTWCNLMQLFSFINLHHNYASSKKDEFILLKRSLKEQNVFTNPLSFLRTPNGDDDLDYITRDLEVPYLSTGYGSIFHQFNGPCHGLIVLTDYVNFVILNPATRNYRLLPKSPFVCSRGFYRAIGGVGFVYDAIQRTYKVVRISEISGEEPFNDPSVVDWIGEVYDFSVDSWRNLPFGEEEFPWPYNCPFAEMYYKGVFHWYAHRNLVAILCFDSSTEVFRIMQVPEICSLYDEKVHCLTILDECLTFICYPDPRRVSSPLQEITDIWIMKEYNVNDSWIKKFTIRCPPIESPLAIWNDSLLLLQDKRGIVISYNLNSDKVEEYKLHGYPGSLRIIVYKESLMSIPKGSTQVENY</sequence>